<name>A0A7R9Q6U6_9ACAR</name>
<dbReference type="AlphaFoldDB" id="A0A7R9Q6U6"/>
<keyword evidence="3" id="KW-1185">Reference proteome</keyword>
<evidence type="ECO:0000259" key="1">
    <source>
        <dbReference type="Pfam" id="PF00561"/>
    </source>
</evidence>
<organism evidence="2">
    <name type="scientific">Medioppia subpectinata</name>
    <dbReference type="NCBI Taxonomy" id="1979941"/>
    <lineage>
        <taxon>Eukaryota</taxon>
        <taxon>Metazoa</taxon>
        <taxon>Ecdysozoa</taxon>
        <taxon>Arthropoda</taxon>
        <taxon>Chelicerata</taxon>
        <taxon>Arachnida</taxon>
        <taxon>Acari</taxon>
        <taxon>Acariformes</taxon>
        <taxon>Sarcoptiformes</taxon>
        <taxon>Oribatida</taxon>
        <taxon>Brachypylina</taxon>
        <taxon>Oppioidea</taxon>
        <taxon>Oppiidae</taxon>
        <taxon>Medioppia</taxon>
    </lineage>
</organism>
<accession>A0A7R9Q6U6</accession>
<sequence length="259" mass="29906">MSKQSMAGQLIDVDGYKIHYERVGTGPNVILLLPGGLGTTRSDFSIQLSEDKGFNGRKFTMIAWDPPGYGFSRPPVREYSKDVYKRDAYLAATLMNKLGFKLYSVLGWSDGAKTGLLMAIKYQSNIEKLVIWGGNAYVLPQEKYAIHAIRNISKWKRQTLMFFESVYGNELQVLWNRHVNHYMNNLDDICRNEVHKIRCPTLVLHGDLDPLPEEHPLFLTDKIYDSQLYRFTRGSHNIHQECSDEFNRVVTDFLLEDNY</sequence>
<dbReference type="Gene3D" id="3.40.50.1820">
    <property type="entry name" value="alpha/beta hydrolase"/>
    <property type="match status" value="1"/>
</dbReference>
<evidence type="ECO:0000313" key="2">
    <source>
        <dbReference type="EMBL" id="CAD7634782.1"/>
    </source>
</evidence>
<dbReference type="InterPro" id="IPR029058">
    <property type="entry name" value="AB_hydrolase_fold"/>
</dbReference>
<dbReference type="PANTHER" id="PTHR46331">
    <property type="entry name" value="VALACYCLOVIR HYDROLASE"/>
    <property type="match status" value="1"/>
</dbReference>
<reference evidence="2" key="1">
    <citation type="submission" date="2020-11" db="EMBL/GenBank/DDBJ databases">
        <authorList>
            <person name="Tran Van P."/>
        </authorList>
    </citation>
    <scope>NUCLEOTIDE SEQUENCE</scope>
</reference>
<dbReference type="InterPro" id="IPR000073">
    <property type="entry name" value="AB_hydrolase_1"/>
</dbReference>
<dbReference type="PANTHER" id="PTHR46331:SF2">
    <property type="entry name" value="VALACYCLOVIR HYDROLASE"/>
    <property type="match status" value="1"/>
</dbReference>
<evidence type="ECO:0000313" key="3">
    <source>
        <dbReference type="Proteomes" id="UP000759131"/>
    </source>
</evidence>
<dbReference type="GO" id="GO:0017171">
    <property type="term" value="F:serine hydrolase activity"/>
    <property type="evidence" value="ECO:0007669"/>
    <property type="project" value="TreeGrafter"/>
</dbReference>
<dbReference type="Pfam" id="PF00561">
    <property type="entry name" value="Abhydrolase_1"/>
    <property type="match status" value="1"/>
</dbReference>
<protein>
    <recommendedName>
        <fullName evidence="1">AB hydrolase-1 domain-containing protein</fullName>
    </recommendedName>
</protein>
<dbReference type="EMBL" id="CAJPIZ010015308">
    <property type="protein sequence ID" value="CAG2115212.1"/>
    <property type="molecule type" value="Genomic_DNA"/>
</dbReference>
<feature type="domain" description="AB hydrolase-1" evidence="1">
    <location>
        <begin position="28"/>
        <end position="144"/>
    </location>
</feature>
<dbReference type="OrthoDB" id="19657at2759"/>
<dbReference type="Proteomes" id="UP000759131">
    <property type="component" value="Unassembled WGS sequence"/>
</dbReference>
<gene>
    <name evidence="2" type="ORF">OSB1V03_LOCUS15176</name>
</gene>
<dbReference type="EMBL" id="OC869883">
    <property type="protein sequence ID" value="CAD7634782.1"/>
    <property type="molecule type" value="Genomic_DNA"/>
</dbReference>
<proteinExistence type="predicted"/>
<dbReference type="SUPFAM" id="SSF53474">
    <property type="entry name" value="alpha/beta-Hydrolases"/>
    <property type="match status" value="1"/>
</dbReference>